<dbReference type="Proteomes" id="UP000198601">
    <property type="component" value="Unassembled WGS sequence"/>
</dbReference>
<name>A0A1G4U1C5_9BACL</name>
<dbReference type="AlphaFoldDB" id="A0A1G4U1C5"/>
<organism evidence="1 2">
    <name type="scientific">Paenibacillus tianmuensis</name>
    <dbReference type="NCBI Taxonomy" id="624147"/>
    <lineage>
        <taxon>Bacteria</taxon>
        <taxon>Bacillati</taxon>
        <taxon>Bacillota</taxon>
        <taxon>Bacilli</taxon>
        <taxon>Bacillales</taxon>
        <taxon>Paenibacillaceae</taxon>
        <taxon>Paenibacillus</taxon>
    </lineage>
</organism>
<dbReference type="OrthoDB" id="236897at2"/>
<reference evidence="2" key="1">
    <citation type="submission" date="2016-10" db="EMBL/GenBank/DDBJ databases">
        <authorList>
            <person name="Varghese N."/>
            <person name="Submissions S."/>
        </authorList>
    </citation>
    <scope>NUCLEOTIDE SEQUENCE [LARGE SCALE GENOMIC DNA]</scope>
    <source>
        <strain evidence="2">CGMCC 1.8946</strain>
    </source>
</reference>
<accession>A0A1G4U1C5</accession>
<gene>
    <name evidence="1" type="ORF">SAMN04487970_10931</name>
</gene>
<sequence>MLKDNPHPYGDAELYMELEGMDIRIAIMKVTDFLQTLGDASLSLTYSDKTEHVIDDERLLNIISGHILDMQ</sequence>
<keyword evidence="2" id="KW-1185">Reference proteome</keyword>
<evidence type="ECO:0000313" key="1">
    <source>
        <dbReference type="EMBL" id="SCW87456.1"/>
    </source>
</evidence>
<protein>
    <submittedName>
        <fullName evidence="1">Uncharacterized protein</fullName>
    </submittedName>
</protein>
<proteinExistence type="predicted"/>
<evidence type="ECO:0000313" key="2">
    <source>
        <dbReference type="Proteomes" id="UP000198601"/>
    </source>
</evidence>
<dbReference type="EMBL" id="FMTT01000093">
    <property type="protein sequence ID" value="SCW87456.1"/>
    <property type="molecule type" value="Genomic_DNA"/>
</dbReference>
<dbReference type="RefSeq" id="WP_090677442.1">
    <property type="nucleotide sequence ID" value="NZ_FMTT01000093.1"/>
</dbReference>